<proteinExistence type="predicted"/>
<evidence type="ECO:0000256" key="1">
    <source>
        <dbReference type="SAM" id="Phobius"/>
    </source>
</evidence>
<comment type="caution">
    <text evidence="2">The sequence shown here is derived from an EMBL/GenBank/DDBJ whole genome shotgun (WGS) entry which is preliminary data.</text>
</comment>
<name>A0A6V8K424_9ACTN</name>
<sequence>MKIESPGDRDERVRAAVRSHIATLPVPPPDLARIVARAEGVARPRRRSGWVVHAVAAAVAVVVCGTVTAVAVSRGETRYDVAPVFSPGRIPDFASLPGPEVVWPQAVRELPRKLPDDSSYRIADTTDGDDLLVVSSGRETGPLLFNPDSGSIRPVATGAMSDGLAAPRVSTALVAGDRVVWFVSGRRQGRAVREAWIAPLAGGDATKLADLPASAVDGRGVLAGEAVLWEQYGPGDGQDDVVVKRLSLRDGRIADVPGSRGYWLSTVPGWITSQYGGTPFGEPERSGTLVEVATGRKARWLANDEMEATVACGPEWCTGWNVAGDAAIQNLDGSGYVDLGRNGGLSPRLEGRLAIGNLDTANVIWDRGSGRAAVIAAPPPPAREGIDSGDPTVFQLDRDNEAAVYSWRAADGTRMMLDLKRLW</sequence>
<protein>
    <submittedName>
        <fullName evidence="2">Uncharacterized protein</fullName>
    </submittedName>
</protein>
<accession>A0A6V8K424</accession>
<dbReference type="RefSeq" id="WP_173054398.1">
    <property type="nucleotide sequence ID" value="NZ_BAABGO010000005.1"/>
</dbReference>
<keyword evidence="1" id="KW-1133">Transmembrane helix</keyword>
<evidence type="ECO:0000313" key="2">
    <source>
        <dbReference type="EMBL" id="GFJ77141.1"/>
    </source>
</evidence>
<organism evidence="2 3">
    <name type="scientific">Phytohabitans houttuyneae</name>
    <dbReference type="NCBI Taxonomy" id="1076126"/>
    <lineage>
        <taxon>Bacteria</taxon>
        <taxon>Bacillati</taxon>
        <taxon>Actinomycetota</taxon>
        <taxon>Actinomycetes</taxon>
        <taxon>Micromonosporales</taxon>
        <taxon>Micromonosporaceae</taxon>
    </lineage>
</organism>
<dbReference type="AlphaFoldDB" id="A0A6V8K424"/>
<keyword evidence="1" id="KW-0472">Membrane</keyword>
<keyword evidence="1" id="KW-0812">Transmembrane</keyword>
<reference evidence="2 3" key="2">
    <citation type="submission" date="2020-03" db="EMBL/GenBank/DDBJ databases">
        <authorList>
            <person name="Ichikawa N."/>
            <person name="Kimura A."/>
            <person name="Kitahashi Y."/>
            <person name="Uohara A."/>
        </authorList>
    </citation>
    <scope>NUCLEOTIDE SEQUENCE [LARGE SCALE GENOMIC DNA]</scope>
    <source>
        <strain evidence="2 3">NBRC 108639</strain>
    </source>
</reference>
<dbReference type="Proteomes" id="UP000482800">
    <property type="component" value="Unassembled WGS sequence"/>
</dbReference>
<evidence type="ECO:0000313" key="3">
    <source>
        <dbReference type="Proteomes" id="UP000482800"/>
    </source>
</evidence>
<keyword evidence="3" id="KW-1185">Reference proteome</keyword>
<gene>
    <name evidence="2" type="ORF">Phou_013210</name>
</gene>
<dbReference type="EMBL" id="BLPF01000001">
    <property type="protein sequence ID" value="GFJ77141.1"/>
    <property type="molecule type" value="Genomic_DNA"/>
</dbReference>
<feature type="transmembrane region" description="Helical" evidence="1">
    <location>
        <begin position="50"/>
        <end position="72"/>
    </location>
</feature>
<reference evidence="2 3" key="1">
    <citation type="submission" date="2020-03" db="EMBL/GenBank/DDBJ databases">
        <title>Whole genome shotgun sequence of Phytohabitans houttuyneae NBRC 108639.</title>
        <authorList>
            <person name="Komaki H."/>
            <person name="Tamura T."/>
        </authorList>
    </citation>
    <scope>NUCLEOTIDE SEQUENCE [LARGE SCALE GENOMIC DNA]</scope>
    <source>
        <strain evidence="2 3">NBRC 108639</strain>
    </source>
</reference>